<dbReference type="GO" id="GO:0005102">
    <property type="term" value="F:signaling receptor binding"/>
    <property type="evidence" value="ECO:0007669"/>
    <property type="project" value="TreeGrafter"/>
</dbReference>
<dbReference type="SMART" id="SM00181">
    <property type="entry name" value="EGF"/>
    <property type="match status" value="2"/>
</dbReference>
<name>A0A9P0FHI3_BRAAE</name>
<dbReference type="EMBL" id="OV121135">
    <property type="protein sequence ID" value="CAH0555066.1"/>
    <property type="molecule type" value="Genomic_DNA"/>
</dbReference>
<feature type="disulfide bond" evidence="3">
    <location>
        <begin position="184"/>
        <end position="193"/>
    </location>
</feature>
<feature type="domain" description="VWFD" evidence="5">
    <location>
        <begin position="329"/>
        <end position="352"/>
    </location>
</feature>
<proteinExistence type="predicted"/>
<keyword evidence="3" id="KW-0245">EGF-like domain</keyword>
<protein>
    <submittedName>
        <fullName evidence="6">Uncharacterized protein</fullName>
    </submittedName>
</protein>
<dbReference type="PROSITE" id="PS50026">
    <property type="entry name" value="EGF_3"/>
    <property type="match status" value="2"/>
</dbReference>
<organism evidence="6 7">
    <name type="scientific">Brassicogethes aeneus</name>
    <name type="common">Rape pollen beetle</name>
    <name type="synonym">Meligethes aeneus</name>
    <dbReference type="NCBI Taxonomy" id="1431903"/>
    <lineage>
        <taxon>Eukaryota</taxon>
        <taxon>Metazoa</taxon>
        <taxon>Ecdysozoa</taxon>
        <taxon>Arthropoda</taxon>
        <taxon>Hexapoda</taxon>
        <taxon>Insecta</taxon>
        <taxon>Pterygota</taxon>
        <taxon>Neoptera</taxon>
        <taxon>Endopterygota</taxon>
        <taxon>Coleoptera</taxon>
        <taxon>Polyphaga</taxon>
        <taxon>Cucujiformia</taxon>
        <taxon>Nitidulidae</taxon>
        <taxon>Meligethinae</taxon>
        <taxon>Brassicogethes</taxon>
    </lineage>
</organism>
<dbReference type="PANTHER" id="PTHR14949:SF56">
    <property type="entry name" value="EGF-LIKE-DOMAIN, MULTIPLE 7"/>
    <property type="match status" value="1"/>
</dbReference>
<comment type="caution">
    <text evidence="3">Lacks conserved residue(s) required for the propagation of feature annotation.</text>
</comment>
<evidence type="ECO:0000313" key="7">
    <source>
        <dbReference type="Proteomes" id="UP001154078"/>
    </source>
</evidence>
<dbReference type="Gene3D" id="2.10.25.10">
    <property type="entry name" value="Laminin"/>
    <property type="match status" value="2"/>
</dbReference>
<evidence type="ECO:0000259" key="4">
    <source>
        <dbReference type="PROSITE" id="PS50026"/>
    </source>
</evidence>
<dbReference type="PROSITE" id="PS00022">
    <property type="entry name" value="EGF_1"/>
    <property type="match status" value="2"/>
</dbReference>
<dbReference type="InterPro" id="IPR050969">
    <property type="entry name" value="Dev_Signal_Modulators"/>
</dbReference>
<evidence type="ECO:0000256" key="2">
    <source>
        <dbReference type="ARBA" id="ARBA00023157"/>
    </source>
</evidence>
<reference evidence="6" key="1">
    <citation type="submission" date="2021-12" db="EMBL/GenBank/DDBJ databases">
        <authorList>
            <person name="King R."/>
        </authorList>
    </citation>
    <scope>NUCLEOTIDE SEQUENCE</scope>
</reference>
<feature type="disulfide bond" evidence="3">
    <location>
        <begin position="166"/>
        <end position="176"/>
    </location>
</feature>
<dbReference type="GO" id="GO:0005576">
    <property type="term" value="C:extracellular region"/>
    <property type="evidence" value="ECO:0007669"/>
    <property type="project" value="TreeGrafter"/>
</dbReference>
<sequence>MNYKGGCTSQPVTPMNAGLTCSVYSGCKVNCMPNYQLPDGSTNMLIKCENGQWIAEGSQWNIIPSCEPICLPVCQNNGICLSPNQCNCPENFMGPQCQYESKPCLNLPSMPVNARRKCSRTSCTVTCLNGHQFSDGSTVAQMECKNGNWIPSRGKWVSLPDCQAICKPPCLNGGKCLSLNICQCSQDFRGPQCQYRSDACNPKSIEFNGAYNCTGTSDVFKCSLSCPTDIKFSFSPAEFYVCHYSIGKFEPSSIPQCVYPENVQDIHGPETSNTYYHQYSNSSDYFKKFRLNGTKFDYTNPNLFFNGSDSGFTSQNQILLLEKKLPKPGTCFSWGGSHYKTFDGKIFRFETI</sequence>
<accession>A0A9P0FHI3</accession>
<dbReference type="InterPro" id="IPR001846">
    <property type="entry name" value="VWF_type-D"/>
</dbReference>
<feature type="domain" description="EGF-like" evidence="4">
    <location>
        <begin position="163"/>
        <end position="194"/>
    </location>
</feature>
<evidence type="ECO:0000259" key="5">
    <source>
        <dbReference type="PROSITE" id="PS51233"/>
    </source>
</evidence>
<dbReference type="InterPro" id="IPR000742">
    <property type="entry name" value="EGF"/>
</dbReference>
<dbReference type="OrthoDB" id="6262482at2759"/>
<feature type="domain" description="EGF-like" evidence="4">
    <location>
        <begin position="67"/>
        <end position="98"/>
    </location>
</feature>
<keyword evidence="2 3" id="KW-1015">Disulfide bond</keyword>
<feature type="disulfide bond" evidence="3">
    <location>
        <begin position="70"/>
        <end position="80"/>
    </location>
</feature>
<evidence type="ECO:0000313" key="6">
    <source>
        <dbReference type="EMBL" id="CAH0555066.1"/>
    </source>
</evidence>
<gene>
    <name evidence="6" type="ORF">MELIAE_LOCUS6502</name>
</gene>
<evidence type="ECO:0000256" key="1">
    <source>
        <dbReference type="ARBA" id="ARBA00022729"/>
    </source>
</evidence>
<keyword evidence="1" id="KW-0732">Signal</keyword>
<dbReference type="PROSITE" id="PS51233">
    <property type="entry name" value="VWFD"/>
    <property type="match status" value="1"/>
</dbReference>
<keyword evidence="7" id="KW-1185">Reference proteome</keyword>
<evidence type="ECO:0000256" key="3">
    <source>
        <dbReference type="PROSITE-ProRule" id="PRU00076"/>
    </source>
</evidence>
<dbReference type="Proteomes" id="UP001154078">
    <property type="component" value="Chromosome 4"/>
</dbReference>
<feature type="disulfide bond" evidence="3">
    <location>
        <begin position="88"/>
        <end position="97"/>
    </location>
</feature>
<dbReference type="GO" id="GO:0009986">
    <property type="term" value="C:cell surface"/>
    <property type="evidence" value="ECO:0007669"/>
    <property type="project" value="TreeGrafter"/>
</dbReference>
<dbReference type="PANTHER" id="PTHR14949">
    <property type="entry name" value="EGF-LIKE-DOMAIN, MULTIPLE 7, 8"/>
    <property type="match status" value="1"/>
</dbReference>
<dbReference type="AlphaFoldDB" id="A0A9P0FHI3"/>
<dbReference type="SUPFAM" id="SSF57196">
    <property type="entry name" value="EGF/Laminin"/>
    <property type="match status" value="2"/>
</dbReference>